<proteinExistence type="predicted"/>
<comment type="caution">
    <text evidence="1">The sequence shown here is derived from an EMBL/GenBank/DDBJ whole genome shotgun (WGS) entry which is preliminary data.</text>
</comment>
<gene>
    <name evidence="1" type="ORF">BDFB_014337</name>
</gene>
<dbReference type="Proteomes" id="UP000292052">
    <property type="component" value="Unassembled WGS sequence"/>
</dbReference>
<dbReference type="AlphaFoldDB" id="A0A482VHJ3"/>
<dbReference type="Gene3D" id="3.30.420.10">
    <property type="entry name" value="Ribonuclease H-like superfamily/Ribonuclease H"/>
    <property type="match status" value="1"/>
</dbReference>
<organism evidence="1 2">
    <name type="scientific">Asbolus verrucosus</name>
    <name type="common">Desert ironclad beetle</name>
    <dbReference type="NCBI Taxonomy" id="1661398"/>
    <lineage>
        <taxon>Eukaryota</taxon>
        <taxon>Metazoa</taxon>
        <taxon>Ecdysozoa</taxon>
        <taxon>Arthropoda</taxon>
        <taxon>Hexapoda</taxon>
        <taxon>Insecta</taxon>
        <taxon>Pterygota</taxon>
        <taxon>Neoptera</taxon>
        <taxon>Endopterygota</taxon>
        <taxon>Coleoptera</taxon>
        <taxon>Polyphaga</taxon>
        <taxon>Cucujiformia</taxon>
        <taxon>Tenebrionidae</taxon>
        <taxon>Pimeliinae</taxon>
        <taxon>Asbolus</taxon>
    </lineage>
</organism>
<dbReference type="GO" id="GO:0003676">
    <property type="term" value="F:nucleic acid binding"/>
    <property type="evidence" value="ECO:0007669"/>
    <property type="project" value="InterPro"/>
</dbReference>
<dbReference type="EMBL" id="QDEB01098532">
    <property type="protein sequence ID" value="RZC32265.1"/>
    <property type="molecule type" value="Genomic_DNA"/>
</dbReference>
<feature type="non-terminal residue" evidence="1">
    <location>
        <position position="231"/>
    </location>
</feature>
<accession>A0A482VHJ3</accession>
<dbReference type="OrthoDB" id="6576283at2759"/>
<dbReference type="InterPro" id="IPR036397">
    <property type="entry name" value="RNaseH_sf"/>
</dbReference>
<feature type="non-terminal residue" evidence="1">
    <location>
        <position position="1"/>
    </location>
</feature>
<keyword evidence="2" id="KW-1185">Reference proteome</keyword>
<evidence type="ECO:0000313" key="1">
    <source>
        <dbReference type="EMBL" id="RZC32265.1"/>
    </source>
</evidence>
<reference evidence="1 2" key="1">
    <citation type="submission" date="2017-03" db="EMBL/GenBank/DDBJ databases">
        <title>Genome of the blue death feigning beetle - Asbolus verrucosus.</title>
        <authorList>
            <person name="Rider S.D."/>
        </authorList>
    </citation>
    <scope>NUCLEOTIDE SEQUENCE [LARGE SCALE GENOMIC DNA]</scope>
    <source>
        <strain evidence="1">Butters</strain>
        <tissue evidence="1">Head and leg muscle</tissue>
    </source>
</reference>
<evidence type="ECO:0000313" key="2">
    <source>
        <dbReference type="Proteomes" id="UP000292052"/>
    </source>
</evidence>
<dbReference type="STRING" id="1661398.A0A482VHJ3"/>
<sequence>ERRQRSEFLKKIHANAASLSKQQYDQLIVDVLREKSTGARKLLRKYDVVEVEGIKKLIAPLCKTTDMQFYVHNEELFELLQEAHLSLKHGGRFRMMEKLRETYKNITFRHIANYLDLCESCEYKRKRRKTMTHVKCEEIENEYVERVTEDLETWMERNRSNKWTECLRFIQFSINRDFHDGIDSTPYDMLFGLSADEDVKSQIMDKTEPLDHKEAILKENLEIVSYKCDNC</sequence>
<name>A0A482VHJ3_ASBVE</name>
<protein>
    <submittedName>
        <fullName evidence="1">Uncharacterized protein</fullName>
    </submittedName>
</protein>